<evidence type="ECO:0000256" key="2">
    <source>
        <dbReference type="ARBA" id="ARBA00008683"/>
    </source>
</evidence>
<feature type="compositionally biased region" description="Basic and acidic residues" evidence="7">
    <location>
        <begin position="41"/>
        <end position="51"/>
    </location>
</feature>
<feature type="region of interest" description="Disordered" evidence="7">
    <location>
        <begin position="78"/>
        <end position="97"/>
    </location>
</feature>
<evidence type="ECO:0000256" key="5">
    <source>
        <dbReference type="ARBA" id="ARBA00022825"/>
    </source>
</evidence>
<dbReference type="OrthoDB" id="9764363at2"/>
<dbReference type="RefSeq" id="WP_006972716.1">
    <property type="nucleotide sequence ID" value="NZ_ABCS01000035.1"/>
</dbReference>
<evidence type="ECO:0000256" key="7">
    <source>
        <dbReference type="SAM" id="MobiDB-lite"/>
    </source>
</evidence>
<dbReference type="InterPro" id="IPR029045">
    <property type="entry name" value="ClpP/crotonase-like_dom_sf"/>
</dbReference>
<dbReference type="AlphaFoldDB" id="A6G7M1"/>
<keyword evidence="6" id="KW-0472">Membrane</keyword>
<dbReference type="NCBIfam" id="TIGR00706">
    <property type="entry name" value="SppA_dom"/>
    <property type="match status" value="1"/>
</dbReference>
<evidence type="ECO:0000313" key="10">
    <source>
        <dbReference type="Proteomes" id="UP000005801"/>
    </source>
</evidence>
<keyword evidence="3" id="KW-0645">Protease</keyword>
<dbReference type="InterPro" id="IPR002142">
    <property type="entry name" value="Peptidase_S49"/>
</dbReference>
<dbReference type="eggNOG" id="COG0616">
    <property type="taxonomic scope" value="Bacteria"/>
</dbReference>
<dbReference type="EMBL" id="ABCS01000035">
    <property type="protein sequence ID" value="EDM78099.1"/>
    <property type="molecule type" value="Genomic_DNA"/>
</dbReference>
<dbReference type="Pfam" id="PF01343">
    <property type="entry name" value="Peptidase_S49"/>
    <property type="match status" value="2"/>
</dbReference>
<dbReference type="STRING" id="391625.PPSIR1_34317"/>
<dbReference type="GO" id="GO:0008236">
    <property type="term" value="F:serine-type peptidase activity"/>
    <property type="evidence" value="ECO:0007669"/>
    <property type="project" value="UniProtKB-KW"/>
</dbReference>
<dbReference type="InterPro" id="IPR047272">
    <property type="entry name" value="S49_SppA_C"/>
</dbReference>
<dbReference type="GO" id="GO:0016020">
    <property type="term" value="C:membrane"/>
    <property type="evidence" value="ECO:0007669"/>
    <property type="project" value="UniProtKB-SubCell"/>
</dbReference>
<dbReference type="GO" id="GO:0006465">
    <property type="term" value="P:signal peptide processing"/>
    <property type="evidence" value="ECO:0007669"/>
    <property type="project" value="InterPro"/>
</dbReference>
<feature type="region of interest" description="Disordered" evidence="7">
    <location>
        <begin position="29"/>
        <end position="65"/>
    </location>
</feature>
<sequence>MAENPRLRIPTALSLAALTLCLTAPLACDKPSEGEGEPAEEASHSEGGDDTAREDEDDAVANPFAGMANNPFAALLGKKLSEPGPYDPPKQSDGFDADEPHLRVLTLKGSVAEVEGVDPLAMVLGGGGSTLQTRALLDELDELAAEDEVRGLILRVGNLGMDMARAEELRAGLLEFKATERSIYCHAETLDNASYYLLSACDELSMAPVGTVAIPGPIATPIHLKGLLDKLGVQPDFLHVGAFKGAAEPLTRDAPSPEMIETLEAVIDKAHGTMVEGIASGRKRSPEEVSAWIDEALYTTEKAKQAGLIDRVDVWERYLADATDAAGTDAGLETPLGWKKASVGAEASDMLDDPMALQRFIGLAPPKRPTEPHVAIVYAVGNIIDGKGQGALGATSEIASGQLVPVLDRIAADDAVAAVVLRVDSGGGSALASEQIWHAVERLKANKPVVVSMAGVAASGGYYISAGANHIVAEPNTITGSIGVVGGKLAMGEALSRWGVETFTVKKGARANLWSPMDTWTEEERAAIYATMEETYEVFLSRVAAGRSMDRDGVHAIAQGRVWTGADAKERGLVDELGGIEVALAKAAELGEVEGEPGYEVYPGEPTLKDLLGSFGGAAGMAQASAGTRLPMSAQLMLDELALGLGDAPGAQAWLGAVERSLSTLFHLQGTTLWCVEWIAPPR</sequence>
<comment type="caution">
    <text evidence="9">The sequence shown here is derived from an EMBL/GenBank/DDBJ whole genome shotgun (WGS) entry which is preliminary data.</text>
</comment>
<comment type="similarity">
    <text evidence="2">Belongs to the peptidase S49 family.</text>
</comment>
<dbReference type="SUPFAM" id="SSF52096">
    <property type="entry name" value="ClpP/crotonase"/>
    <property type="match status" value="2"/>
</dbReference>
<dbReference type="Gene3D" id="6.20.330.10">
    <property type="match status" value="2"/>
</dbReference>
<organism evidence="9 10">
    <name type="scientific">Plesiocystis pacifica SIR-1</name>
    <dbReference type="NCBI Taxonomy" id="391625"/>
    <lineage>
        <taxon>Bacteria</taxon>
        <taxon>Pseudomonadati</taxon>
        <taxon>Myxococcota</taxon>
        <taxon>Polyangia</taxon>
        <taxon>Nannocystales</taxon>
        <taxon>Nannocystaceae</taxon>
        <taxon>Plesiocystis</taxon>
    </lineage>
</organism>
<protein>
    <submittedName>
        <fullName evidence="9">SppA</fullName>
    </submittedName>
</protein>
<dbReference type="InterPro" id="IPR004634">
    <property type="entry name" value="Pept_S49_pIV"/>
</dbReference>
<feature type="domain" description="Peptidase S49" evidence="8">
    <location>
        <begin position="177"/>
        <end position="326"/>
    </location>
</feature>
<keyword evidence="10" id="KW-1185">Reference proteome</keyword>
<comment type="subcellular location">
    <subcellularLocation>
        <location evidence="1">Membrane</location>
    </subcellularLocation>
</comment>
<accession>A6G7M1</accession>
<evidence type="ECO:0000259" key="8">
    <source>
        <dbReference type="Pfam" id="PF01343"/>
    </source>
</evidence>
<evidence type="ECO:0000313" key="9">
    <source>
        <dbReference type="EMBL" id="EDM78099.1"/>
    </source>
</evidence>
<evidence type="ECO:0000256" key="1">
    <source>
        <dbReference type="ARBA" id="ARBA00004370"/>
    </source>
</evidence>
<dbReference type="PANTHER" id="PTHR33209:SF1">
    <property type="entry name" value="PEPTIDASE S49 DOMAIN-CONTAINING PROTEIN"/>
    <property type="match status" value="1"/>
</dbReference>
<keyword evidence="5" id="KW-0720">Serine protease</keyword>
<keyword evidence="4" id="KW-0378">Hydrolase</keyword>
<gene>
    <name evidence="9" type="ORF">PPSIR1_34317</name>
</gene>
<evidence type="ECO:0000256" key="6">
    <source>
        <dbReference type="ARBA" id="ARBA00023136"/>
    </source>
</evidence>
<proteinExistence type="inferred from homology"/>
<dbReference type="Gene3D" id="3.90.226.10">
    <property type="entry name" value="2-enoyl-CoA Hydratase, Chain A, domain 1"/>
    <property type="match status" value="2"/>
</dbReference>
<evidence type="ECO:0000256" key="4">
    <source>
        <dbReference type="ARBA" id="ARBA00022801"/>
    </source>
</evidence>
<evidence type="ECO:0000256" key="3">
    <source>
        <dbReference type="ARBA" id="ARBA00022670"/>
    </source>
</evidence>
<dbReference type="CDD" id="cd07023">
    <property type="entry name" value="S49_Sppa_N_C"/>
    <property type="match status" value="1"/>
</dbReference>
<reference evidence="9 10" key="1">
    <citation type="submission" date="2007-06" db="EMBL/GenBank/DDBJ databases">
        <authorList>
            <person name="Shimkets L."/>
            <person name="Ferriera S."/>
            <person name="Johnson J."/>
            <person name="Kravitz S."/>
            <person name="Beeson K."/>
            <person name="Sutton G."/>
            <person name="Rogers Y.-H."/>
            <person name="Friedman R."/>
            <person name="Frazier M."/>
            <person name="Venter J.C."/>
        </authorList>
    </citation>
    <scope>NUCLEOTIDE SEQUENCE [LARGE SCALE GENOMIC DNA]</scope>
    <source>
        <strain evidence="9 10">SIR-1</strain>
    </source>
</reference>
<dbReference type="InterPro" id="IPR047217">
    <property type="entry name" value="S49_SppA_67K_type_N"/>
</dbReference>
<dbReference type="NCBIfam" id="TIGR00705">
    <property type="entry name" value="SppA_67K"/>
    <property type="match status" value="1"/>
</dbReference>
<dbReference type="Proteomes" id="UP000005801">
    <property type="component" value="Unassembled WGS sequence"/>
</dbReference>
<dbReference type="PANTHER" id="PTHR33209">
    <property type="entry name" value="PROTEASE 4"/>
    <property type="match status" value="1"/>
</dbReference>
<feature type="domain" description="Peptidase S49" evidence="8">
    <location>
        <begin position="442"/>
        <end position="593"/>
    </location>
</feature>
<dbReference type="CDD" id="cd07018">
    <property type="entry name" value="S49_SppA_67K_type"/>
    <property type="match status" value="1"/>
</dbReference>
<dbReference type="InterPro" id="IPR004635">
    <property type="entry name" value="Pept_S49_SppA"/>
</dbReference>
<name>A6G7M1_9BACT</name>